<dbReference type="InterPro" id="IPR050131">
    <property type="entry name" value="Peptidase_S8_subtilisin-like"/>
</dbReference>
<name>A0A367FA51_9ACTN</name>
<dbReference type="FunFam" id="3.40.50.200:FF:000014">
    <property type="entry name" value="Proteinase K"/>
    <property type="match status" value="1"/>
</dbReference>
<keyword evidence="10" id="KW-1185">Reference proteome</keyword>
<gene>
    <name evidence="9" type="ORF">DQ384_26385</name>
</gene>
<evidence type="ECO:0000256" key="6">
    <source>
        <dbReference type="RuleBase" id="RU003355"/>
    </source>
</evidence>
<feature type="active site" description="Charge relay system" evidence="5">
    <location>
        <position position="211"/>
    </location>
</feature>
<dbReference type="PRINTS" id="PR00723">
    <property type="entry name" value="SUBTILISIN"/>
</dbReference>
<dbReference type="InterPro" id="IPR010259">
    <property type="entry name" value="S8pro/Inhibitor_I9"/>
</dbReference>
<evidence type="ECO:0000256" key="4">
    <source>
        <dbReference type="ARBA" id="ARBA00022825"/>
    </source>
</evidence>
<evidence type="ECO:0000259" key="8">
    <source>
        <dbReference type="Pfam" id="PF05922"/>
    </source>
</evidence>
<feature type="active site" description="Charge relay system" evidence="5">
    <location>
        <position position="361"/>
    </location>
</feature>
<keyword evidence="3 5" id="KW-0378">Hydrolase</keyword>
<protein>
    <submittedName>
        <fullName evidence="9">S8 family peptidase</fullName>
    </submittedName>
</protein>
<dbReference type="Gene3D" id="3.30.70.80">
    <property type="entry name" value="Peptidase S8 propeptide/proteinase inhibitor I9"/>
    <property type="match status" value="1"/>
</dbReference>
<dbReference type="Proteomes" id="UP000253094">
    <property type="component" value="Unassembled WGS sequence"/>
</dbReference>
<dbReference type="EMBL" id="QOIL01000016">
    <property type="protein sequence ID" value="RCG27248.1"/>
    <property type="molecule type" value="Genomic_DNA"/>
</dbReference>
<dbReference type="PROSITE" id="PS00136">
    <property type="entry name" value="SUBTILASE_ASP"/>
    <property type="match status" value="1"/>
</dbReference>
<reference evidence="9 10" key="1">
    <citation type="submission" date="2018-06" db="EMBL/GenBank/DDBJ databases">
        <title>Sphaerisporangium craniellae sp. nov., isolated from a marine sponge in the South China Sea.</title>
        <authorList>
            <person name="Li L."/>
        </authorList>
    </citation>
    <scope>NUCLEOTIDE SEQUENCE [LARGE SCALE GENOMIC DNA]</scope>
    <source>
        <strain evidence="9 10">CCTCC AA 208026</strain>
    </source>
</reference>
<dbReference type="PANTHER" id="PTHR43806">
    <property type="entry name" value="PEPTIDASE S8"/>
    <property type="match status" value="1"/>
</dbReference>
<evidence type="ECO:0000256" key="1">
    <source>
        <dbReference type="ARBA" id="ARBA00011073"/>
    </source>
</evidence>
<evidence type="ECO:0000256" key="3">
    <source>
        <dbReference type="ARBA" id="ARBA00022801"/>
    </source>
</evidence>
<dbReference type="GO" id="GO:0004252">
    <property type="term" value="F:serine-type endopeptidase activity"/>
    <property type="evidence" value="ECO:0007669"/>
    <property type="project" value="UniProtKB-UniRule"/>
</dbReference>
<dbReference type="PROSITE" id="PS00138">
    <property type="entry name" value="SUBTILASE_SER"/>
    <property type="match status" value="1"/>
</dbReference>
<evidence type="ECO:0000259" key="7">
    <source>
        <dbReference type="Pfam" id="PF00082"/>
    </source>
</evidence>
<dbReference type="PROSITE" id="PS51892">
    <property type="entry name" value="SUBTILASE"/>
    <property type="match status" value="1"/>
</dbReference>
<dbReference type="InterPro" id="IPR034193">
    <property type="entry name" value="PCSK9_ProteinaseK-like"/>
</dbReference>
<dbReference type="OrthoDB" id="9766923at2"/>
<evidence type="ECO:0000256" key="2">
    <source>
        <dbReference type="ARBA" id="ARBA00022670"/>
    </source>
</evidence>
<keyword evidence="4 5" id="KW-0720">Serine protease</keyword>
<dbReference type="SUPFAM" id="SSF52743">
    <property type="entry name" value="Subtilisin-like"/>
    <property type="match status" value="1"/>
</dbReference>
<feature type="active site" description="Charge relay system" evidence="5">
    <location>
        <position position="178"/>
    </location>
</feature>
<evidence type="ECO:0000256" key="5">
    <source>
        <dbReference type="PROSITE-ProRule" id="PRU01240"/>
    </source>
</evidence>
<dbReference type="InterPro" id="IPR023827">
    <property type="entry name" value="Peptidase_S8_Asp-AS"/>
</dbReference>
<evidence type="ECO:0000313" key="9">
    <source>
        <dbReference type="EMBL" id="RCG27248.1"/>
    </source>
</evidence>
<evidence type="ECO:0000313" key="10">
    <source>
        <dbReference type="Proteomes" id="UP000253094"/>
    </source>
</evidence>
<feature type="domain" description="Peptidase S8/S53" evidence="7">
    <location>
        <begin position="169"/>
        <end position="397"/>
    </location>
</feature>
<dbReference type="InterPro" id="IPR000209">
    <property type="entry name" value="Peptidase_S8/S53_dom"/>
</dbReference>
<proteinExistence type="inferred from homology"/>
<dbReference type="Pfam" id="PF05922">
    <property type="entry name" value="Inhibitor_I9"/>
    <property type="match status" value="1"/>
</dbReference>
<keyword evidence="2 5" id="KW-0645">Protease</keyword>
<dbReference type="Gene3D" id="3.40.50.200">
    <property type="entry name" value="Peptidase S8/S53 domain"/>
    <property type="match status" value="1"/>
</dbReference>
<dbReference type="InterPro" id="IPR036852">
    <property type="entry name" value="Peptidase_S8/S53_dom_sf"/>
</dbReference>
<feature type="domain" description="Inhibitor I9" evidence="8">
    <location>
        <begin position="80"/>
        <end position="121"/>
    </location>
</feature>
<comment type="caution">
    <text evidence="9">The sequence shown here is derived from an EMBL/GenBank/DDBJ whole genome shotgun (WGS) entry which is preliminary data.</text>
</comment>
<dbReference type="InterPro" id="IPR023828">
    <property type="entry name" value="Peptidase_S8_Ser-AS"/>
</dbReference>
<comment type="similarity">
    <text evidence="1 5 6">Belongs to the peptidase S8 family.</text>
</comment>
<organism evidence="9 10">
    <name type="scientific">Sphaerisporangium album</name>
    <dbReference type="NCBI Taxonomy" id="509200"/>
    <lineage>
        <taxon>Bacteria</taxon>
        <taxon>Bacillati</taxon>
        <taxon>Actinomycetota</taxon>
        <taxon>Actinomycetes</taxon>
        <taxon>Streptosporangiales</taxon>
        <taxon>Streptosporangiaceae</taxon>
        <taxon>Sphaerisporangium</taxon>
    </lineage>
</organism>
<dbReference type="SUPFAM" id="SSF54897">
    <property type="entry name" value="Protease propeptides/inhibitors"/>
    <property type="match status" value="1"/>
</dbReference>
<dbReference type="CDD" id="cd04077">
    <property type="entry name" value="Peptidases_S8_PCSK9_ProteinaseK_like"/>
    <property type="match status" value="1"/>
</dbReference>
<dbReference type="GO" id="GO:0006508">
    <property type="term" value="P:proteolysis"/>
    <property type="evidence" value="ECO:0007669"/>
    <property type="project" value="UniProtKB-KW"/>
</dbReference>
<dbReference type="Pfam" id="PF00082">
    <property type="entry name" value="Peptidase_S8"/>
    <property type="match status" value="1"/>
</dbReference>
<dbReference type="GO" id="GO:0005615">
    <property type="term" value="C:extracellular space"/>
    <property type="evidence" value="ECO:0007669"/>
    <property type="project" value="TreeGrafter"/>
</dbReference>
<sequence>MVMRSARRFHRIRGGASPAVIGLAFVSALIGVAPGAQAGTAAVRRTAIEVTVPPAASAVPGQYIVTLKPGALSSGVMAPSGVRPLYIYERVINGFTARMTLAQLNEMRTHPDVAAIEQDAVARAVDVPRGFAGPITRVPPAAPTTSWGLDRIDQRRLPLNRVYNAAHTGAGVTAYIVDSGIDKTNSQFTGRIAPGYSTVDDGNGTNDCLGHGTMTAGIVGGTTWGVARSVKLSPVRVLGCDGFGTFSQIIAGFDWVAAHAVKPAVANMSLGGPKSAAANAAATALADSGVFVSVAAGNSADDACDFSPAGASRVLTVGASAGDDTLSGFSNVGPCVDLFAPGTDVVSARMGGGSAQGSGTSFASPYVAGVGALFKQTYGDYPTATVLKWINDASTSGVLKGLHGANDRLLYTAGL</sequence>
<dbReference type="InterPro" id="IPR037045">
    <property type="entry name" value="S8pro/Inhibitor_I9_sf"/>
</dbReference>
<accession>A0A367FA51</accession>
<dbReference type="AlphaFoldDB" id="A0A367FA51"/>
<dbReference type="PANTHER" id="PTHR43806:SF11">
    <property type="entry name" value="CEREVISIN-RELATED"/>
    <property type="match status" value="1"/>
</dbReference>
<dbReference type="InterPro" id="IPR015500">
    <property type="entry name" value="Peptidase_S8_subtilisin-rel"/>
</dbReference>